<dbReference type="AlphaFoldDB" id="A0A212U0P6"/>
<name>A0A212U0P6_9MICO</name>
<comment type="subcellular location">
    <subcellularLocation>
        <location evidence="2 9">Cytoplasm</location>
    </subcellularLocation>
</comment>
<sequence length="273" mass="28709">MTTDEDPMTFTPYPALDLRDGAVVRLQQGDYDRQTSYPVDPVARAARYAAEGSAWLHLVDLDAARTGGWGQGELVRRIVAETGLRVQTGGGVRSREDVDTVLASGAERVVIGSLAVREAETVAGWVAELGAERVTVALDARPVTDDPNADAGEGSTRWELPTAGWTQDSGVDLTGLLRRYTEAGLRHVLCTDISRDGMMSGPGLALYEHLRYLAPGLAVQASGGVRDLADVRATRAAGCAGVVLGRSLLEGALTVREVVADGLAGLADGEGAR</sequence>
<dbReference type="SUPFAM" id="SSF51366">
    <property type="entry name" value="Ribulose-phoshate binding barrel"/>
    <property type="match status" value="1"/>
</dbReference>
<evidence type="ECO:0000313" key="13">
    <source>
        <dbReference type="Proteomes" id="UP000198122"/>
    </source>
</evidence>
<evidence type="ECO:0000256" key="3">
    <source>
        <dbReference type="ARBA" id="ARBA00005133"/>
    </source>
</evidence>
<dbReference type="GO" id="GO:0003949">
    <property type="term" value="F:1-(5-phosphoribosyl)-5-[(5-phosphoribosylamino)methylideneamino]imidazole-4-carboxamide isomerase activity"/>
    <property type="evidence" value="ECO:0007669"/>
    <property type="project" value="UniProtKB-UniRule"/>
</dbReference>
<evidence type="ECO:0000256" key="11">
    <source>
        <dbReference type="SAM" id="MobiDB-lite"/>
    </source>
</evidence>
<keyword evidence="8 9" id="KW-0413">Isomerase</keyword>
<dbReference type="CDD" id="cd04732">
    <property type="entry name" value="HisA"/>
    <property type="match status" value="1"/>
</dbReference>
<reference evidence="12 13" key="1">
    <citation type="submission" date="2017-06" db="EMBL/GenBank/DDBJ databases">
        <authorList>
            <person name="Kim H.J."/>
            <person name="Triplett B.A."/>
        </authorList>
    </citation>
    <scope>NUCLEOTIDE SEQUENCE [LARGE SCALE GENOMIC DNA]</scope>
    <source>
        <strain evidence="12 13">DSM 22179</strain>
    </source>
</reference>
<dbReference type="RefSeq" id="WP_200815099.1">
    <property type="nucleotide sequence ID" value="NZ_FYEZ01000002.1"/>
</dbReference>
<dbReference type="Proteomes" id="UP000198122">
    <property type="component" value="Unassembled WGS sequence"/>
</dbReference>
<dbReference type="Gene3D" id="3.20.20.70">
    <property type="entry name" value="Aldolase class I"/>
    <property type="match status" value="1"/>
</dbReference>
<dbReference type="EC" id="5.3.1.16" evidence="9"/>
<evidence type="ECO:0000313" key="12">
    <source>
        <dbReference type="EMBL" id="SNC71818.1"/>
    </source>
</evidence>
<evidence type="ECO:0000256" key="4">
    <source>
        <dbReference type="ARBA" id="ARBA00009667"/>
    </source>
</evidence>
<dbReference type="InterPro" id="IPR023016">
    <property type="entry name" value="HisA/PriA"/>
</dbReference>
<dbReference type="GO" id="GO:0005737">
    <property type="term" value="C:cytoplasm"/>
    <property type="evidence" value="ECO:0007669"/>
    <property type="project" value="UniProtKB-SubCell"/>
</dbReference>
<dbReference type="Pfam" id="PF00977">
    <property type="entry name" value="His_biosynth"/>
    <property type="match status" value="1"/>
</dbReference>
<dbReference type="GO" id="GO:0000162">
    <property type="term" value="P:L-tryptophan biosynthetic process"/>
    <property type="evidence" value="ECO:0007669"/>
    <property type="project" value="TreeGrafter"/>
</dbReference>
<comment type="pathway">
    <text evidence="3 9">Amino-acid biosynthesis; L-histidine biosynthesis; L-histidine from 5-phospho-alpha-D-ribose 1-diphosphate: step 4/9.</text>
</comment>
<evidence type="ECO:0000256" key="9">
    <source>
        <dbReference type="HAMAP-Rule" id="MF_01014"/>
    </source>
</evidence>
<feature type="active site" description="Proton donor" evidence="9">
    <location>
        <position position="139"/>
    </location>
</feature>
<evidence type="ECO:0000256" key="10">
    <source>
        <dbReference type="RuleBase" id="RU003657"/>
    </source>
</evidence>
<dbReference type="EMBL" id="FYEZ01000002">
    <property type="protein sequence ID" value="SNC71818.1"/>
    <property type="molecule type" value="Genomic_DNA"/>
</dbReference>
<comment type="similarity">
    <text evidence="4 9 10">Belongs to the HisA/HisF family.</text>
</comment>
<gene>
    <name evidence="9" type="primary">hisA</name>
    <name evidence="12" type="ORF">SAMN05445756_1627</name>
</gene>
<evidence type="ECO:0000256" key="5">
    <source>
        <dbReference type="ARBA" id="ARBA00022490"/>
    </source>
</evidence>
<dbReference type="InterPro" id="IPR011060">
    <property type="entry name" value="RibuloseP-bd_barrel"/>
</dbReference>
<keyword evidence="6 9" id="KW-0028">Amino-acid biosynthesis</keyword>
<dbReference type="GO" id="GO:0000105">
    <property type="term" value="P:L-histidine biosynthetic process"/>
    <property type="evidence" value="ECO:0007669"/>
    <property type="project" value="UniProtKB-UniRule"/>
</dbReference>
<evidence type="ECO:0000256" key="7">
    <source>
        <dbReference type="ARBA" id="ARBA00023102"/>
    </source>
</evidence>
<evidence type="ECO:0000256" key="1">
    <source>
        <dbReference type="ARBA" id="ARBA00000901"/>
    </source>
</evidence>
<evidence type="ECO:0000256" key="6">
    <source>
        <dbReference type="ARBA" id="ARBA00022605"/>
    </source>
</evidence>
<keyword evidence="7 9" id="KW-0368">Histidine biosynthesis</keyword>
<feature type="active site" description="Proton acceptor" evidence="9">
    <location>
        <position position="17"/>
    </location>
</feature>
<dbReference type="PANTHER" id="PTHR43090:SF2">
    <property type="entry name" value="1-(5-PHOSPHORIBOSYL)-5-[(5-PHOSPHORIBOSYLAMINO)METHYLIDENEAMINO] IMIDAZOLE-4-CARBOXAMIDE ISOMERASE"/>
    <property type="match status" value="1"/>
</dbReference>
<dbReference type="InterPro" id="IPR044524">
    <property type="entry name" value="Isoase_HisA-like"/>
</dbReference>
<accession>A0A212U0P6</accession>
<dbReference type="FunFam" id="3.20.20.70:FF:000009">
    <property type="entry name" value="1-(5-phosphoribosyl)-5-[(5-phosphoribosylamino)methylideneamino] imidazole-4-carboxamide isomerase"/>
    <property type="match status" value="1"/>
</dbReference>
<keyword evidence="13" id="KW-1185">Reference proteome</keyword>
<evidence type="ECO:0000256" key="8">
    <source>
        <dbReference type="ARBA" id="ARBA00023235"/>
    </source>
</evidence>
<protein>
    <recommendedName>
        <fullName evidence="9">1-(5-phosphoribosyl)-5-[(5-phosphoribosylamino)methylideneamino] imidazole-4-carboxamide isomerase</fullName>
        <ecNumber evidence="9">5.3.1.16</ecNumber>
    </recommendedName>
    <alternativeName>
        <fullName evidence="9">Phosphoribosylformimino-5-aminoimidazole carboxamide ribotide isomerase</fullName>
    </alternativeName>
</protein>
<organism evidence="12 13">
    <name type="scientific">Kytococcus aerolatus</name>
    <dbReference type="NCBI Taxonomy" id="592308"/>
    <lineage>
        <taxon>Bacteria</taxon>
        <taxon>Bacillati</taxon>
        <taxon>Actinomycetota</taxon>
        <taxon>Actinomycetes</taxon>
        <taxon>Micrococcales</taxon>
        <taxon>Kytococcaceae</taxon>
        <taxon>Kytococcus</taxon>
    </lineage>
</organism>
<evidence type="ECO:0000256" key="2">
    <source>
        <dbReference type="ARBA" id="ARBA00004496"/>
    </source>
</evidence>
<keyword evidence="5 9" id="KW-0963">Cytoplasm</keyword>
<comment type="catalytic activity">
    <reaction evidence="1 9">
        <text>1-(5-phospho-beta-D-ribosyl)-5-[(5-phospho-beta-D-ribosylamino)methylideneamino]imidazole-4-carboxamide = 5-[(5-phospho-1-deoxy-D-ribulos-1-ylimino)methylamino]-1-(5-phospho-beta-D-ribosyl)imidazole-4-carboxamide</text>
        <dbReference type="Rhea" id="RHEA:15469"/>
        <dbReference type="ChEBI" id="CHEBI:58435"/>
        <dbReference type="ChEBI" id="CHEBI:58525"/>
        <dbReference type="EC" id="5.3.1.16"/>
    </reaction>
</comment>
<dbReference type="InterPro" id="IPR013785">
    <property type="entry name" value="Aldolase_TIM"/>
</dbReference>
<feature type="region of interest" description="Disordered" evidence="11">
    <location>
        <begin position="144"/>
        <end position="163"/>
    </location>
</feature>
<proteinExistence type="inferred from homology"/>
<dbReference type="UniPathway" id="UPA00031">
    <property type="reaction ID" value="UER00009"/>
</dbReference>
<dbReference type="PANTHER" id="PTHR43090">
    <property type="entry name" value="1-(5-PHOSPHORIBOSYL)-5-[(5-PHOSPHORIBOSYLAMINO)METHYLIDENEAMINO] IMIDAZOLE-4-CARBOXAMIDE ISOMERASE"/>
    <property type="match status" value="1"/>
</dbReference>
<dbReference type="HAMAP" id="MF_01014">
    <property type="entry name" value="HisA"/>
    <property type="match status" value="1"/>
</dbReference>
<dbReference type="InterPro" id="IPR006062">
    <property type="entry name" value="His_biosynth"/>
</dbReference>